<comment type="caution">
    <text evidence="1">The sequence shown here is derived from an EMBL/GenBank/DDBJ whole genome shotgun (WGS) entry which is preliminary data.</text>
</comment>
<evidence type="ECO:0000313" key="2">
    <source>
        <dbReference type="Proteomes" id="UP000575898"/>
    </source>
</evidence>
<organism evidence="1 2">
    <name type="scientific">Chitinivorax tropicus</name>
    <dbReference type="NCBI Taxonomy" id="714531"/>
    <lineage>
        <taxon>Bacteria</taxon>
        <taxon>Pseudomonadati</taxon>
        <taxon>Pseudomonadota</taxon>
        <taxon>Betaproteobacteria</taxon>
        <taxon>Chitinivorax</taxon>
    </lineage>
</organism>
<protein>
    <submittedName>
        <fullName evidence="1">Uncharacterized protein</fullName>
    </submittedName>
</protein>
<gene>
    <name evidence="1" type="ORF">HNQ59_003237</name>
</gene>
<keyword evidence="2" id="KW-1185">Reference proteome</keyword>
<accession>A0A840MS71</accession>
<dbReference type="RefSeq" id="WP_184041349.1">
    <property type="nucleotide sequence ID" value="NZ_JACHHY010000022.1"/>
</dbReference>
<dbReference type="AlphaFoldDB" id="A0A840MS71"/>
<name>A0A840MS71_9PROT</name>
<proteinExistence type="predicted"/>
<dbReference type="EMBL" id="JACHHY010000022">
    <property type="protein sequence ID" value="MBB5019929.1"/>
    <property type="molecule type" value="Genomic_DNA"/>
</dbReference>
<reference evidence="1 2" key="1">
    <citation type="submission" date="2020-08" db="EMBL/GenBank/DDBJ databases">
        <title>Genomic Encyclopedia of Type Strains, Phase IV (KMG-IV): sequencing the most valuable type-strain genomes for metagenomic binning, comparative biology and taxonomic classification.</title>
        <authorList>
            <person name="Goeker M."/>
        </authorList>
    </citation>
    <scope>NUCLEOTIDE SEQUENCE [LARGE SCALE GENOMIC DNA]</scope>
    <source>
        <strain evidence="1 2">DSM 27165</strain>
    </source>
</reference>
<sequence>MHNQDQSFDDVVTELRRLSLAYRQSNEWALAAKVDVILAKWESHIDEPIHHLPAFQLKPQLAKVVC</sequence>
<evidence type="ECO:0000313" key="1">
    <source>
        <dbReference type="EMBL" id="MBB5019929.1"/>
    </source>
</evidence>
<dbReference type="Proteomes" id="UP000575898">
    <property type="component" value="Unassembled WGS sequence"/>
</dbReference>